<dbReference type="PANTHER" id="PTHR17204:SF25">
    <property type="entry name" value="RRM DOMAIN-CONTAINING PROTEIN"/>
    <property type="match status" value="1"/>
</dbReference>
<protein>
    <recommendedName>
        <fullName evidence="9">RRM domain-containing protein</fullName>
    </recommendedName>
</protein>
<feature type="region of interest" description="Disordered" evidence="8">
    <location>
        <begin position="638"/>
        <end position="693"/>
    </location>
</feature>
<keyword evidence="5" id="KW-0508">mRNA splicing</keyword>
<evidence type="ECO:0000256" key="1">
    <source>
        <dbReference type="ARBA" id="ARBA00004123"/>
    </source>
</evidence>
<dbReference type="SMART" id="SM00386">
    <property type="entry name" value="HAT"/>
    <property type="match status" value="6"/>
</dbReference>
<feature type="compositionally biased region" description="Low complexity" evidence="8">
    <location>
        <begin position="708"/>
        <end position="745"/>
    </location>
</feature>
<feature type="region of interest" description="Disordered" evidence="8">
    <location>
        <begin position="705"/>
        <end position="791"/>
    </location>
</feature>
<evidence type="ECO:0000256" key="3">
    <source>
        <dbReference type="ARBA" id="ARBA00022737"/>
    </source>
</evidence>
<keyword evidence="11" id="KW-1185">Reference proteome</keyword>
<dbReference type="Pfam" id="PF05391">
    <property type="entry name" value="Lsm_interact"/>
    <property type="match status" value="1"/>
</dbReference>
<dbReference type="SUPFAM" id="SSF48452">
    <property type="entry name" value="TPR-like"/>
    <property type="match status" value="1"/>
</dbReference>
<dbReference type="EMBL" id="BRXU01000017">
    <property type="protein sequence ID" value="GLC56911.1"/>
    <property type="molecule type" value="Genomic_DNA"/>
</dbReference>
<evidence type="ECO:0000256" key="5">
    <source>
        <dbReference type="ARBA" id="ARBA00023187"/>
    </source>
</evidence>
<keyword evidence="3" id="KW-0677">Repeat</keyword>
<evidence type="ECO:0000313" key="11">
    <source>
        <dbReference type="Proteomes" id="UP001165080"/>
    </source>
</evidence>
<feature type="compositionally biased region" description="Gly residues" evidence="8">
    <location>
        <begin position="879"/>
        <end position="917"/>
    </location>
</feature>
<dbReference type="Pfam" id="PF05843">
    <property type="entry name" value="Suf"/>
    <property type="match status" value="1"/>
</dbReference>
<dbReference type="GO" id="GO:0003723">
    <property type="term" value="F:RNA binding"/>
    <property type="evidence" value="ECO:0007669"/>
    <property type="project" value="UniProtKB-UniRule"/>
</dbReference>
<keyword evidence="2" id="KW-0507">mRNA processing</keyword>
<evidence type="ECO:0000256" key="2">
    <source>
        <dbReference type="ARBA" id="ARBA00022664"/>
    </source>
</evidence>
<dbReference type="GO" id="GO:0006397">
    <property type="term" value="P:mRNA processing"/>
    <property type="evidence" value="ECO:0007669"/>
    <property type="project" value="UniProtKB-KW"/>
</dbReference>
<feature type="compositionally biased region" description="Basic and acidic residues" evidence="8">
    <location>
        <begin position="638"/>
        <end position="677"/>
    </location>
</feature>
<dbReference type="GO" id="GO:0005634">
    <property type="term" value="C:nucleus"/>
    <property type="evidence" value="ECO:0007669"/>
    <property type="project" value="UniProtKB-SubCell"/>
</dbReference>
<comment type="caution">
    <text evidence="10">The sequence shown here is derived from an EMBL/GenBank/DDBJ whole genome shotgun (WGS) entry which is preliminary data.</text>
</comment>
<feature type="compositionally biased region" description="Gly residues" evidence="8">
    <location>
        <begin position="932"/>
        <end position="954"/>
    </location>
</feature>
<dbReference type="Gene3D" id="1.25.40.10">
    <property type="entry name" value="Tetratricopeptide repeat domain"/>
    <property type="match status" value="2"/>
</dbReference>
<dbReference type="InterPro" id="IPR008847">
    <property type="entry name" value="Suf"/>
</dbReference>
<feature type="domain" description="RRM" evidence="9">
    <location>
        <begin position="795"/>
        <end position="874"/>
    </location>
</feature>
<dbReference type="InterPro" id="IPR012677">
    <property type="entry name" value="Nucleotide-bd_a/b_plait_sf"/>
</dbReference>
<dbReference type="InterPro" id="IPR003107">
    <property type="entry name" value="HAT"/>
</dbReference>
<keyword evidence="6" id="KW-0539">Nucleus</keyword>
<dbReference type="OrthoDB" id="360390at2759"/>
<feature type="compositionally biased region" description="Gly residues" evidence="8">
    <location>
        <begin position="985"/>
        <end position="1001"/>
    </location>
</feature>
<sequence>MAPKAVSKKPAPGVPEAETESEAKVAKPGDDEQAGKGNPGKEDGNNISSDDSDDDSDDDSSSSGDIDVDAETAQQLMALEHELQTSPTYEKHLEYISLLRNTPGLRARLHDAHKALAARFPLSEELWLAWINDELASVSGPDDVAALLALVRQAATRDYLAPAVWGLYLEVAHDLDPAVQDLDPEGVDRYRAMCEEALAAAGLHLAAGHRLWEKYRKFELAVESKVAGQAAQGGAAKGGAAASSAAKQQDRVRALYQRQLQVPLQDVDQTLAEYKAWEAGHGKSVPPHVAKAADKAREAAALRAGCEAGVAPEVPADVAKLGAFLSYIKMEQNAGDAARVQVVYERAVAAFPLTHSLWLQYGQYMETHIKLPGPINDVYGRAVRNCPWVGAVWERAIRALDRTAAPPEAVDEMYDKALKAGLQTADDYLAVILARLDFLRRLAVAAGAAGGGMGAAAKKASASAAAAASVAAATSRLRDAFSSVTEFMMSHFPDHADRSLALPAYWAHCELHLMADMPAAREVWEGALKGGLGRYAEAWEAYIAMERSGRGIKEARALYKRCYNRRLEEGGQLRLCHAWLRFEREEGSADDYLQALLKVEPILEESAAAVAAAADQAAAAAAKAAVQKAKNLSKEEMKALRQAKDPNYKQDKKEKKDKKEDKADKGGKSAKRNRPEDGQDAAMAAAGSGEDVAPLTASKRIRTHDPEPAATEPDTAPAAVAAEGAAAEASAPAAQQQQQTTAAGAFGDGEDAEMADHHHDDEHGEAEEPQAGPGPGAAKAAHPAGAPRPHYTDKLTVFVKGLRPGVKDGELDTFLRGRVPDGIKEVRLVRDSATGLARGFAYVECSSREALDQAVELNGTPFQGISLFIAESKPPGHGHAAGPGGRGGRFGGGRFARGGGFAGRGRGGGRGRGSDGGEGGDGDGDMEMADVGGQGAGGGGGRGGGGRPGLGHPTGRGSMRTHLQISQGGPPPTALLPRSVQLSKGSGGGGGAAGAGGGAGGDAAALTGSGQPLSNDDFRKMLLGGKK</sequence>
<evidence type="ECO:0000259" key="9">
    <source>
        <dbReference type="PROSITE" id="PS50102"/>
    </source>
</evidence>
<dbReference type="InterPro" id="IPR035979">
    <property type="entry name" value="RBD_domain_sf"/>
</dbReference>
<dbReference type="InterPro" id="IPR000504">
    <property type="entry name" value="RRM_dom"/>
</dbReference>
<evidence type="ECO:0000256" key="6">
    <source>
        <dbReference type="ARBA" id="ARBA00023242"/>
    </source>
</evidence>
<feature type="compositionally biased region" description="Acidic residues" evidence="8">
    <location>
        <begin position="50"/>
        <end position="66"/>
    </location>
</feature>
<comment type="subcellular location">
    <subcellularLocation>
        <location evidence="1">Nucleus</location>
    </subcellularLocation>
</comment>
<dbReference type="AlphaFoldDB" id="A0A9W6F5Y9"/>
<feature type="region of interest" description="Disordered" evidence="8">
    <location>
        <begin position="874"/>
        <end position="1027"/>
    </location>
</feature>
<dbReference type="GO" id="GO:0008380">
    <property type="term" value="P:RNA splicing"/>
    <property type="evidence" value="ECO:0007669"/>
    <property type="project" value="UniProtKB-KW"/>
</dbReference>
<dbReference type="Proteomes" id="UP001165080">
    <property type="component" value="Unassembled WGS sequence"/>
</dbReference>
<feature type="region of interest" description="Disordered" evidence="8">
    <location>
        <begin position="1"/>
        <end position="66"/>
    </location>
</feature>
<name>A0A9W6F5Y9_9CHLO</name>
<evidence type="ECO:0000256" key="7">
    <source>
        <dbReference type="PROSITE-ProRule" id="PRU00176"/>
    </source>
</evidence>
<accession>A0A9W6F5Y9</accession>
<dbReference type="SMART" id="SM00360">
    <property type="entry name" value="RRM"/>
    <property type="match status" value="1"/>
</dbReference>
<evidence type="ECO:0000256" key="8">
    <source>
        <dbReference type="SAM" id="MobiDB-lite"/>
    </source>
</evidence>
<dbReference type="Gene3D" id="3.30.70.330">
    <property type="match status" value="1"/>
</dbReference>
<evidence type="ECO:0000256" key="4">
    <source>
        <dbReference type="ARBA" id="ARBA00022884"/>
    </source>
</evidence>
<dbReference type="PANTHER" id="PTHR17204">
    <property type="entry name" value="PRE-MRNA PROCESSING PROTEIN PRP39-RELATED"/>
    <property type="match status" value="1"/>
</dbReference>
<dbReference type="InterPro" id="IPR008669">
    <property type="entry name" value="LSM_interact"/>
</dbReference>
<feature type="compositionally biased region" description="Basic and acidic residues" evidence="8">
    <location>
        <begin position="21"/>
        <end position="44"/>
    </location>
</feature>
<reference evidence="10 11" key="1">
    <citation type="journal article" date="2023" name="Commun. Biol.">
        <title>Reorganization of the ancestral sex-determining regions during the evolution of trioecy in Pleodorina starrii.</title>
        <authorList>
            <person name="Takahashi K."/>
            <person name="Suzuki S."/>
            <person name="Kawai-Toyooka H."/>
            <person name="Yamamoto K."/>
            <person name="Hamaji T."/>
            <person name="Ootsuki R."/>
            <person name="Yamaguchi H."/>
            <person name="Kawachi M."/>
            <person name="Higashiyama T."/>
            <person name="Nozaki H."/>
        </authorList>
    </citation>
    <scope>NUCLEOTIDE SEQUENCE [LARGE SCALE GENOMIC DNA]</scope>
    <source>
        <strain evidence="10 11">NIES-4479</strain>
    </source>
</reference>
<keyword evidence="4 7" id="KW-0694">RNA-binding</keyword>
<evidence type="ECO:0000313" key="10">
    <source>
        <dbReference type="EMBL" id="GLC56911.1"/>
    </source>
</evidence>
<organism evidence="10 11">
    <name type="scientific">Pleodorina starrii</name>
    <dbReference type="NCBI Taxonomy" id="330485"/>
    <lineage>
        <taxon>Eukaryota</taxon>
        <taxon>Viridiplantae</taxon>
        <taxon>Chlorophyta</taxon>
        <taxon>core chlorophytes</taxon>
        <taxon>Chlorophyceae</taxon>
        <taxon>CS clade</taxon>
        <taxon>Chlamydomonadales</taxon>
        <taxon>Volvocaceae</taxon>
        <taxon>Pleodorina</taxon>
    </lineage>
</organism>
<dbReference type="Pfam" id="PF00076">
    <property type="entry name" value="RRM_1"/>
    <property type="match status" value="1"/>
</dbReference>
<proteinExistence type="predicted"/>
<gene>
    <name evidence="10" type="primary">PLEST003090</name>
    <name evidence="10" type="ORF">PLESTB_001162500</name>
</gene>
<feature type="compositionally biased region" description="Acidic residues" evidence="8">
    <location>
        <begin position="918"/>
        <end position="928"/>
    </location>
</feature>
<dbReference type="PROSITE" id="PS50102">
    <property type="entry name" value="RRM"/>
    <property type="match status" value="1"/>
</dbReference>
<dbReference type="SUPFAM" id="SSF54928">
    <property type="entry name" value="RNA-binding domain, RBD"/>
    <property type="match status" value="1"/>
</dbReference>
<feature type="compositionally biased region" description="Low complexity" evidence="8">
    <location>
        <begin position="776"/>
        <end position="787"/>
    </location>
</feature>
<dbReference type="InterPro" id="IPR011990">
    <property type="entry name" value="TPR-like_helical_dom_sf"/>
</dbReference>